<protein>
    <submittedName>
        <fullName evidence="1">Uncharacterized protein</fullName>
    </submittedName>
</protein>
<evidence type="ECO:0000313" key="2">
    <source>
        <dbReference type="Proteomes" id="UP000019184"/>
    </source>
</evidence>
<comment type="caution">
    <text evidence="1">The sequence shown here is derived from an EMBL/GenBank/DDBJ whole genome shotgun (WGS) entry which is preliminary data.</text>
</comment>
<name>A0A7U7J503_9GAMM</name>
<dbReference type="AlphaFoldDB" id="A0A7U7J503"/>
<accession>A0A7U7J503</accession>
<dbReference type="OrthoDB" id="9803979at2"/>
<dbReference type="RefSeq" id="WP_154724955.1">
    <property type="nucleotide sequence ID" value="NZ_CBTK010000254.1"/>
</dbReference>
<reference evidence="1 2" key="1">
    <citation type="journal article" date="2014" name="ISME J.">
        <title>Candidatus Competibacter-lineage genomes retrieved from metagenomes reveal functional metabolic diversity.</title>
        <authorList>
            <person name="McIlroy S.J."/>
            <person name="Albertsen M."/>
            <person name="Andresen E.K."/>
            <person name="Saunders A.M."/>
            <person name="Kristiansen R."/>
            <person name="Stokholm-Bjerregaard M."/>
            <person name="Nielsen K.L."/>
            <person name="Nielsen P.H."/>
        </authorList>
    </citation>
    <scope>NUCLEOTIDE SEQUENCE [LARGE SCALE GENOMIC DNA]</scope>
    <source>
        <strain evidence="1 2">Run_B_J11</strain>
    </source>
</reference>
<evidence type="ECO:0000313" key="1">
    <source>
        <dbReference type="EMBL" id="CDH46205.1"/>
    </source>
</evidence>
<gene>
    <name evidence="1" type="ORF">BN874_40001</name>
</gene>
<dbReference type="Proteomes" id="UP000019184">
    <property type="component" value="Unassembled WGS sequence"/>
</dbReference>
<keyword evidence="2" id="KW-1185">Reference proteome</keyword>
<proteinExistence type="predicted"/>
<sequence>MRNEWSAYDLETRTGFKVEVKSAAYLQSWRQKRPSPIRFDIKPTYDVVNEADGRWKQSDVSKRQADVYVFCVLSHQDKETIDPLNMAQWDFYLLPTKILNERAEKQKSIYLLVLLKLEPKQVRYGEIANVIDELMNTEQI</sequence>
<dbReference type="EMBL" id="CBTK010000254">
    <property type="protein sequence ID" value="CDH46205.1"/>
    <property type="molecule type" value="Genomic_DNA"/>
</dbReference>
<organism evidence="1 2">
    <name type="scientific">Candidatus Contendobacter odensis Run_B_J11</name>
    <dbReference type="NCBI Taxonomy" id="1400861"/>
    <lineage>
        <taxon>Bacteria</taxon>
        <taxon>Pseudomonadati</taxon>
        <taxon>Pseudomonadota</taxon>
        <taxon>Gammaproteobacteria</taxon>
        <taxon>Candidatus Competibacteraceae</taxon>
        <taxon>Candidatus Contendibacter</taxon>
    </lineage>
</organism>